<protein>
    <submittedName>
        <fullName evidence="1">Uncharacterized protein</fullName>
    </submittedName>
</protein>
<gene>
    <name evidence="1" type="ordered locus">CCNA_03990</name>
</gene>
<accession>A0A0H3IWL9</accession>
<name>A0A0H3IWL9_CAUVN</name>
<dbReference type="KEGG" id="ccs:CCNA_03990"/>
<dbReference type="Proteomes" id="UP000001364">
    <property type="component" value="Chromosome"/>
</dbReference>
<evidence type="ECO:0000313" key="1">
    <source>
        <dbReference type="EMBL" id="AHI88593.1"/>
    </source>
</evidence>
<keyword evidence="2" id="KW-1185">Reference proteome</keyword>
<dbReference type="GeneID" id="18668953"/>
<dbReference type="RefSeq" id="WP_024265916.1">
    <property type="nucleotide sequence ID" value="NC_011916.1"/>
</dbReference>
<dbReference type="HOGENOM" id="CLU_222461_0_0_5"/>
<proteinExistence type="predicted"/>
<organism evidence="1 2">
    <name type="scientific">Caulobacter vibrioides (strain NA1000 / CB15N)</name>
    <name type="common">Caulobacter crescentus</name>
    <dbReference type="NCBI Taxonomy" id="565050"/>
    <lineage>
        <taxon>Bacteria</taxon>
        <taxon>Pseudomonadati</taxon>
        <taxon>Pseudomonadota</taxon>
        <taxon>Alphaproteobacteria</taxon>
        <taxon>Caulobacterales</taxon>
        <taxon>Caulobacteraceae</taxon>
        <taxon>Caulobacter</taxon>
    </lineage>
</organism>
<reference evidence="1 2" key="1">
    <citation type="journal article" date="2010" name="J. Bacteriol.">
        <title>The genetic basis of laboratory adaptation in Caulobacter crescentus.</title>
        <authorList>
            <person name="Marks M.E."/>
            <person name="Castro-Rojas C.M."/>
            <person name="Teiling C."/>
            <person name="Du L."/>
            <person name="Kapatral V."/>
            <person name="Walunas T.L."/>
            <person name="Crosson S."/>
        </authorList>
    </citation>
    <scope>NUCLEOTIDE SEQUENCE [LARGE SCALE GENOMIC DNA]</scope>
    <source>
        <strain evidence="2">NA1000 / CB15N</strain>
    </source>
</reference>
<dbReference type="RefSeq" id="YP_009020562.1">
    <property type="nucleotide sequence ID" value="NC_011916.1"/>
</dbReference>
<dbReference type="EMBL" id="CP001340">
    <property type="protein sequence ID" value="AHI88593.1"/>
    <property type="molecule type" value="Genomic_DNA"/>
</dbReference>
<evidence type="ECO:0000313" key="2">
    <source>
        <dbReference type="Proteomes" id="UP000001364"/>
    </source>
</evidence>
<sequence length="10" mass="1086">MSGLERSHGL</sequence>